<feature type="compositionally biased region" description="Basic residues" evidence="1">
    <location>
        <begin position="390"/>
        <end position="403"/>
    </location>
</feature>
<evidence type="ECO:0000313" key="3">
    <source>
        <dbReference type="Proteomes" id="UP000070700"/>
    </source>
</evidence>
<feature type="compositionally biased region" description="Polar residues" evidence="1">
    <location>
        <begin position="108"/>
        <end position="134"/>
    </location>
</feature>
<organism evidence="2 3">
    <name type="scientific">Mollisia scopiformis</name>
    <name type="common">Conifer needle endophyte fungus</name>
    <name type="synonym">Phialocephala scopiformis</name>
    <dbReference type="NCBI Taxonomy" id="149040"/>
    <lineage>
        <taxon>Eukaryota</taxon>
        <taxon>Fungi</taxon>
        <taxon>Dikarya</taxon>
        <taxon>Ascomycota</taxon>
        <taxon>Pezizomycotina</taxon>
        <taxon>Leotiomycetes</taxon>
        <taxon>Helotiales</taxon>
        <taxon>Mollisiaceae</taxon>
        <taxon>Mollisia</taxon>
    </lineage>
</organism>
<reference evidence="2 3" key="1">
    <citation type="submission" date="2015-10" db="EMBL/GenBank/DDBJ databases">
        <title>Full genome of DAOMC 229536 Phialocephala scopiformis, a fungal endophyte of spruce producing the potent anti-insectan compound rugulosin.</title>
        <authorList>
            <consortium name="DOE Joint Genome Institute"/>
            <person name="Walker A.K."/>
            <person name="Frasz S.L."/>
            <person name="Seifert K.A."/>
            <person name="Miller J.D."/>
            <person name="Mondo S.J."/>
            <person name="Labutti K."/>
            <person name="Lipzen A."/>
            <person name="Dockter R."/>
            <person name="Kennedy M."/>
            <person name="Grigoriev I.V."/>
            <person name="Spatafora J.W."/>
        </authorList>
    </citation>
    <scope>NUCLEOTIDE SEQUENCE [LARGE SCALE GENOMIC DNA]</scope>
    <source>
        <strain evidence="2 3">CBS 120377</strain>
    </source>
</reference>
<evidence type="ECO:0000256" key="1">
    <source>
        <dbReference type="SAM" id="MobiDB-lite"/>
    </source>
</evidence>
<feature type="region of interest" description="Disordered" evidence="1">
    <location>
        <begin position="366"/>
        <end position="403"/>
    </location>
</feature>
<sequence>MELSRDFHGVSSSVLALISEEPEYRFNFGKYSGKPLSVAPPSYITFLIEKKIPARRPELRVALERRSTIATPTSATIATTSPLVAEERKTRPRSASREDDMPPPKIQKTLQESRNSNQSRVWAETPSSSYNRITSSPASSLSLSKSRPTTHIQQNNPNWSTFMECKFSEQTKPIPSTPANIPCLPKVPPKTLGNLSRESTPILTNTSNGSNLSPQAVLPGPVKWDPKTAHHKVFRDHYGEVFEWIHGRDARTLFGFTPNHINQLTPYDKTDKEKFWLYEVRDLFAFSTSEKSANAAMKAFMAKNKRSTKDIWAGLGLGAGACNEEGMNGPPVYDDYGNAITDRDSWGNPKVPAATKAMKKDIRQAAKVEKEKVKNAEKAKKKTEREALKKGGKNSTKRLKKEA</sequence>
<name>A0A194WV79_MOLSC</name>
<dbReference type="EMBL" id="KQ947426">
    <property type="protein sequence ID" value="KUJ11492.1"/>
    <property type="molecule type" value="Genomic_DNA"/>
</dbReference>
<feature type="compositionally biased region" description="Basic and acidic residues" evidence="1">
    <location>
        <begin position="366"/>
        <end position="389"/>
    </location>
</feature>
<dbReference type="Proteomes" id="UP000070700">
    <property type="component" value="Unassembled WGS sequence"/>
</dbReference>
<accession>A0A194WV79</accession>
<evidence type="ECO:0000313" key="2">
    <source>
        <dbReference type="EMBL" id="KUJ11492.1"/>
    </source>
</evidence>
<gene>
    <name evidence="2" type="ORF">LY89DRAFT_738927</name>
</gene>
<dbReference type="RefSeq" id="XP_018065847.1">
    <property type="nucleotide sequence ID" value="XM_018220418.1"/>
</dbReference>
<keyword evidence="3" id="KW-1185">Reference proteome</keyword>
<dbReference type="GeneID" id="28830144"/>
<feature type="compositionally biased region" description="Low complexity" evidence="1">
    <location>
        <begin position="72"/>
        <end position="82"/>
    </location>
</feature>
<dbReference type="InParanoid" id="A0A194WV79"/>
<protein>
    <submittedName>
        <fullName evidence="2">Uncharacterized protein</fullName>
    </submittedName>
</protein>
<feature type="compositionally biased region" description="Polar residues" evidence="1">
    <location>
        <begin position="147"/>
        <end position="157"/>
    </location>
</feature>
<feature type="region of interest" description="Disordered" evidence="1">
    <location>
        <begin position="72"/>
        <end position="157"/>
    </location>
</feature>
<feature type="compositionally biased region" description="Low complexity" evidence="1">
    <location>
        <begin position="135"/>
        <end position="146"/>
    </location>
</feature>
<dbReference type="KEGG" id="psco:LY89DRAFT_738927"/>
<feature type="compositionally biased region" description="Basic and acidic residues" evidence="1">
    <location>
        <begin position="85"/>
        <end position="102"/>
    </location>
</feature>
<proteinExistence type="predicted"/>
<dbReference type="AlphaFoldDB" id="A0A194WV79"/>